<feature type="transmembrane region" description="Helical" evidence="1">
    <location>
        <begin position="44"/>
        <end position="61"/>
    </location>
</feature>
<sequence>MDVLIIIAVTALLLVTGFLLRRGLNKLFGVTLKSAGKFEREGGAYFSAARGILFAALLIYFSNRLIDWTGGNPFLSVEWETLIIGVGIAAMVLIQILFEWTKSGEPLRALVSLAMLTYFISAVVGMVILLTSLNLT</sequence>
<evidence type="ECO:0008006" key="4">
    <source>
        <dbReference type="Google" id="ProtNLM"/>
    </source>
</evidence>
<evidence type="ECO:0000313" key="2">
    <source>
        <dbReference type="EMBL" id="SDO56284.1"/>
    </source>
</evidence>
<feature type="transmembrane region" description="Helical" evidence="1">
    <location>
        <begin position="6"/>
        <end position="24"/>
    </location>
</feature>
<keyword evidence="1" id="KW-1133">Transmembrane helix</keyword>
<reference evidence="3" key="1">
    <citation type="submission" date="2016-10" db="EMBL/GenBank/DDBJ databases">
        <authorList>
            <person name="Varghese N."/>
            <person name="Submissions S."/>
        </authorList>
    </citation>
    <scope>NUCLEOTIDE SEQUENCE [LARGE SCALE GENOMIC DNA]</scope>
    <source>
        <strain evidence="3">CGMCC 1.10369</strain>
    </source>
</reference>
<protein>
    <recommendedName>
        <fullName evidence="4">DUF4181 domain-containing protein</fullName>
    </recommendedName>
</protein>
<gene>
    <name evidence="2" type="ORF">SAMN04488053_11833</name>
</gene>
<feature type="transmembrane region" description="Helical" evidence="1">
    <location>
        <begin position="81"/>
        <end position="98"/>
    </location>
</feature>
<accession>A0A1H0KJV0</accession>
<name>A0A1H0KJV0_9BACI</name>
<keyword evidence="1" id="KW-0472">Membrane</keyword>
<proteinExistence type="predicted"/>
<dbReference type="EMBL" id="FNIL01000018">
    <property type="protein sequence ID" value="SDO56284.1"/>
    <property type="molecule type" value="Genomic_DNA"/>
</dbReference>
<evidence type="ECO:0000313" key="3">
    <source>
        <dbReference type="Proteomes" id="UP000198778"/>
    </source>
</evidence>
<keyword evidence="3" id="KW-1185">Reference proteome</keyword>
<keyword evidence="1" id="KW-0812">Transmembrane</keyword>
<organism evidence="2 3">
    <name type="scientific">Alkalicoccus daliensis</name>
    <dbReference type="NCBI Taxonomy" id="745820"/>
    <lineage>
        <taxon>Bacteria</taxon>
        <taxon>Bacillati</taxon>
        <taxon>Bacillota</taxon>
        <taxon>Bacilli</taxon>
        <taxon>Bacillales</taxon>
        <taxon>Bacillaceae</taxon>
        <taxon>Alkalicoccus</taxon>
    </lineage>
</organism>
<dbReference type="Proteomes" id="UP000198778">
    <property type="component" value="Unassembled WGS sequence"/>
</dbReference>
<dbReference type="RefSeq" id="WP_090844384.1">
    <property type="nucleotide sequence ID" value="NZ_FNIL01000018.1"/>
</dbReference>
<feature type="transmembrane region" description="Helical" evidence="1">
    <location>
        <begin position="110"/>
        <end position="133"/>
    </location>
</feature>
<evidence type="ECO:0000256" key="1">
    <source>
        <dbReference type="SAM" id="Phobius"/>
    </source>
</evidence>
<dbReference type="AlphaFoldDB" id="A0A1H0KJV0"/>